<accession>A0A022W1B0</accession>
<dbReference type="PROSITE" id="PS00036">
    <property type="entry name" value="BZIP_BASIC"/>
    <property type="match status" value="1"/>
</dbReference>
<dbReference type="GO" id="GO:0003700">
    <property type="term" value="F:DNA-binding transcription factor activity"/>
    <property type="evidence" value="ECO:0007669"/>
    <property type="project" value="InterPro"/>
</dbReference>
<organism evidence="3">
    <name type="scientific">Trichophyton rubrum CBS 288.86</name>
    <dbReference type="NCBI Taxonomy" id="1215330"/>
    <lineage>
        <taxon>Eukaryota</taxon>
        <taxon>Fungi</taxon>
        <taxon>Dikarya</taxon>
        <taxon>Ascomycota</taxon>
        <taxon>Pezizomycotina</taxon>
        <taxon>Eurotiomycetes</taxon>
        <taxon>Eurotiomycetidae</taxon>
        <taxon>Onygenales</taxon>
        <taxon>Arthrodermataceae</taxon>
        <taxon>Trichophyton</taxon>
    </lineage>
</organism>
<dbReference type="Proteomes" id="UP000023758">
    <property type="component" value="Unassembled WGS sequence"/>
</dbReference>
<name>A0A022W1B0_TRIRU</name>
<dbReference type="OrthoDB" id="2257100at2759"/>
<feature type="region of interest" description="Disordered" evidence="1">
    <location>
        <begin position="182"/>
        <end position="214"/>
    </location>
</feature>
<evidence type="ECO:0000259" key="2">
    <source>
        <dbReference type="PROSITE" id="PS50217"/>
    </source>
</evidence>
<protein>
    <recommendedName>
        <fullName evidence="2">BZIP domain-containing protein</fullName>
    </recommendedName>
</protein>
<dbReference type="EMBL" id="KK207861">
    <property type="protein sequence ID" value="EZF51833.1"/>
    <property type="molecule type" value="Genomic_DNA"/>
</dbReference>
<dbReference type="AlphaFoldDB" id="A0A022W1B0"/>
<dbReference type="Gene3D" id="3.30.160.60">
    <property type="entry name" value="Classic Zinc Finger"/>
    <property type="match status" value="1"/>
</dbReference>
<gene>
    <name evidence="3" type="ORF">H103_04941</name>
</gene>
<dbReference type="InterPro" id="IPR004827">
    <property type="entry name" value="bZIP"/>
</dbReference>
<feature type="compositionally biased region" description="Basic residues" evidence="1">
    <location>
        <begin position="302"/>
        <end position="315"/>
    </location>
</feature>
<feature type="region of interest" description="Disordered" evidence="1">
    <location>
        <begin position="240"/>
        <end position="315"/>
    </location>
</feature>
<sequence length="360" mass="39355">MPPPSGQTISLSVSGLKSVADRQSRLNTNKARFPSSRLAALEFSTFLTPAAFVRPSDSSSRALSPLQSGRRDCGKLGTCAPLPSQSSFSHPSSSSSTSICSHFSPFPPTSSSLAPLIAGSSSPFPSPDHFAAFFPDHTTYLAQDQYPLSTGQDFLNLSQSWELYDDPLQALLSTEEFDLSNSQSQILTPPIDHSPIQSPGSKDGSLHSMKDSDPCLLDIPLASNPEDSIPDAAIVPTTTTTTTIRNSARTPSIRPEFWSNTVPEIGLSPESSSSSTTKSSSNHKRSRADDDNRSPEEIANEKRHRNTMAARRFRKRKEDRICSLEKQLADALRERDELKLQVARLEGQNMMLRTCQDNTR</sequence>
<dbReference type="HOGENOM" id="CLU_901844_0_0_1"/>
<dbReference type="Pfam" id="PF07716">
    <property type="entry name" value="bZIP_2"/>
    <property type="match status" value="1"/>
</dbReference>
<reference evidence="3" key="1">
    <citation type="submission" date="2014-02" db="EMBL/GenBank/DDBJ databases">
        <title>The Genome Sequence of Trichophyton rubrum (morphotype fischeri) CBS 288.86.</title>
        <authorList>
            <consortium name="The Broad Institute Genomics Platform"/>
            <person name="Cuomo C.A."/>
            <person name="White T.C."/>
            <person name="Graser Y."/>
            <person name="Martinez-Rossi N."/>
            <person name="Heitman J."/>
            <person name="Young S.K."/>
            <person name="Zeng Q."/>
            <person name="Gargeya S."/>
            <person name="Abouelleil A."/>
            <person name="Alvarado L."/>
            <person name="Chapman S.B."/>
            <person name="Gainer-Dewar J."/>
            <person name="Goldberg J."/>
            <person name="Griggs A."/>
            <person name="Gujja S."/>
            <person name="Hansen M."/>
            <person name="Howarth C."/>
            <person name="Imamovic A."/>
            <person name="Larimer J."/>
            <person name="Martinez D."/>
            <person name="Murphy C."/>
            <person name="Pearson M.D."/>
            <person name="Persinoti G."/>
            <person name="Poon T."/>
            <person name="Priest M."/>
            <person name="Roberts A.D."/>
            <person name="Saif S."/>
            <person name="Shea T.D."/>
            <person name="Sykes S.N."/>
            <person name="Wortman J."/>
            <person name="Nusbaum C."/>
            <person name="Birren B."/>
        </authorList>
    </citation>
    <scope>NUCLEOTIDE SEQUENCE [LARGE SCALE GENOMIC DNA]</scope>
    <source>
        <strain evidence="3">CBS 288.86</strain>
    </source>
</reference>
<evidence type="ECO:0000313" key="3">
    <source>
        <dbReference type="EMBL" id="EZF51833.1"/>
    </source>
</evidence>
<dbReference type="SUPFAM" id="SSF57959">
    <property type="entry name" value="Leucine zipper domain"/>
    <property type="match status" value="1"/>
</dbReference>
<evidence type="ECO:0000256" key="1">
    <source>
        <dbReference type="SAM" id="MobiDB-lite"/>
    </source>
</evidence>
<dbReference type="CDD" id="cd12193">
    <property type="entry name" value="bZIP_GCN4"/>
    <property type="match status" value="1"/>
</dbReference>
<dbReference type="PROSITE" id="PS50217">
    <property type="entry name" value="BZIP"/>
    <property type="match status" value="1"/>
</dbReference>
<feature type="domain" description="BZIP" evidence="2">
    <location>
        <begin position="296"/>
        <end position="353"/>
    </location>
</feature>
<dbReference type="InterPro" id="IPR046347">
    <property type="entry name" value="bZIP_sf"/>
</dbReference>
<feature type="compositionally biased region" description="Basic and acidic residues" evidence="1">
    <location>
        <begin position="287"/>
        <end position="301"/>
    </location>
</feature>
<feature type="compositionally biased region" description="Low complexity" evidence="1">
    <location>
        <begin position="271"/>
        <end position="280"/>
    </location>
</feature>
<proteinExistence type="predicted"/>
<feature type="compositionally biased region" description="Basic and acidic residues" evidence="1">
    <location>
        <begin position="204"/>
        <end position="213"/>
    </location>
</feature>